<protein>
    <submittedName>
        <fullName evidence="3">FlgD immunoglobulin-like domain containing protein</fullName>
    </submittedName>
</protein>
<evidence type="ECO:0000259" key="1">
    <source>
        <dbReference type="Pfam" id="PF13229"/>
    </source>
</evidence>
<organism evidence="3 4">
    <name type="scientific">Eiseniibacteriota bacterium</name>
    <dbReference type="NCBI Taxonomy" id="2212470"/>
    <lineage>
        <taxon>Bacteria</taxon>
        <taxon>Candidatus Eiseniibacteriota</taxon>
    </lineage>
</organism>
<feature type="domain" description="FlgD/Vpr Ig-like" evidence="2">
    <location>
        <begin position="460"/>
        <end position="508"/>
    </location>
</feature>
<accession>A0ABV6YME9</accession>
<dbReference type="Proteomes" id="UP001593833">
    <property type="component" value="Unassembled WGS sequence"/>
</dbReference>
<dbReference type="EMBL" id="JBHPKH010000194">
    <property type="protein sequence ID" value="MFC1573509.1"/>
    <property type="molecule type" value="Genomic_DNA"/>
</dbReference>
<feature type="non-terminal residue" evidence="3">
    <location>
        <position position="1"/>
    </location>
</feature>
<gene>
    <name evidence="3" type="ORF">ACFL6M_07940</name>
</gene>
<reference evidence="3 4" key="1">
    <citation type="submission" date="2024-09" db="EMBL/GenBank/DDBJ databases">
        <authorList>
            <person name="D'Angelo T."/>
        </authorList>
    </citation>
    <scope>NUCLEOTIDE SEQUENCE [LARGE SCALE GENOMIC DNA]</scope>
    <source>
        <strain evidence="3">SAG AM-320-E07</strain>
    </source>
</reference>
<sequence length="521" mass="53365">SVGSMGVLSNTIIAASQSGAAALCDGTSIVEVYCLNAFGNSGGDYTSCLSGLQGYDGCISADPLFCDPDAGNFTLHTDSPCTAENNPACGTIGALDVGCDAFYVTVHANGSGDYPTIQAAINAAYPGTVIQLSDGTFSGAGNADIDFLGKRVTVTSLSGDPELCEIDCEGSAGYPHRAFVFTAGEDAQTCVEGVGVYAGYAASGGAVLCDGASPTIRNCVFLGCTSAGDGGAMYCTNGASPHIEHCRFVNNEAGDDGGALYYRDGGGAQIQYTLFAGNQANDAAGAVYLYNGQVTMEFCTVAGNSALGPGAALSVRSGSVASLWNAIVSSNQFGEAIHCAGGSTGLTCCNVWGNAGGDYGGCLAGLEGVDGNLSADPFFCDEASGDYTLREDSPCAPENSPECGLIGAFDVGCPGGVAVEDGELVDHDSRIHIRFANPIILPTTISYRIPPQVEMRPIRIGIHDINGRLVRTFSQDASPSGWSSLVWNGWDSSGEMVSSGIYTLQVSVRGMQSMSRVCLIR</sequence>
<dbReference type="InterPro" id="IPR011050">
    <property type="entry name" value="Pectin_lyase_fold/virulence"/>
</dbReference>
<feature type="domain" description="Right handed beta helix" evidence="1">
    <location>
        <begin position="203"/>
        <end position="346"/>
    </location>
</feature>
<comment type="caution">
    <text evidence="3">The sequence shown here is derived from an EMBL/GenBank/DDBJ whole genome shotgun (WGS) entry which is preliminary data.</text>
</comment>
<evidence type="ECO:0000313" key="4">
    <source>
        <dbReference type="Proteomes" id="UP001593833"/>
    </source>
</evidence>
<dbReference type="Gene3D" id="2.60.40.4070">
    <property type="match status" value="1"/>
</dbReference>
<keyword evidence="4" id="KW-1185">Reference proteome</keyword>
<dbReference type="SUPFAM" id="SSF51126">
    <property type="entry name" value="Pectin lyase-like"/>
    <property type="match status" value="1"/>
</dbReference>
<proteinExistence type="predicted"/>
<name>A0ABV6YME9_UNCEI</name>
<dbReference type="InterPro" id="IPR012334">
    <property type="entry name" value="Pectin_lyas_fold"/>
</dbReference>
<dbReference type="InterPro" id="IPR025965">
    <property type="entry name" value="FlgD/Vpr_Ig-like"/>
</dbReference>
<dbReference type="Gene3D" id="2.160.20.10">
    <property type="entry name" value="Single-stranded right-handed beta-helix, Pectin lyase-like"/>
    <property type="match status" value="1"/>
</dbReference>
<dbReference type="Pfam" id="PF13229">
    <property type="entry name" value="Beta_helix"/>
    <property type="match status" value="1"/>
</dbReference>
<evidence type="ECO:0000313" key="3">
    <source>
        <dbReference type="EMBL" id="MFC1573509.1"/>
    </source>
</evidence>
<dbReference type="InterPro" id="IPR039448">
    <property type="entry name" value="Beta_helix"/>
</dbReference>
<evidence type="ECO:0000259" key="2">
    <source>
        <dbReference type="Pfam" id="PF13860"/>
    </source>
</evidence>
<dbReference type="Pfam" id="PF13860">
    <property type="entry name" value="FlgD_ig"/>
    <property type="match status" value="1"/>
</dbReference>